<comment type="caution">
    <text evidence="3">The sequence shown here is derived from an EMBL/GenBank/DDBJ whole genome shotgun (WGS) entry which is preliminary data.</text>
</comment>
<dbReference type="InterPro" id="IPR012337">
    <property type="entry name" value="RNaseH-like_sf"/>
</dbReference>
<sequence length="534" mass="59395">MTGISIPGQQERMEDVPAQRYAKMRNVAMRYNIIQFGVAIFHESSESAGGYVAHVYNFYIFPETGPVNMEGSAVAFNRDHGMDWNKWIREGIPYVNRQTAKKLRESLLPKEEGDPSAKEKAAGSRITLTKDADLEMTGSAIAAVRVWLADHERKQETEFEVITTNAYLRRFFYETFAADFPELVLESRQTAAARGMATLVALRLDEAQKAERAAKQLVEKQAQVDKKLGFSRVFEALVQAKKPLVGHACMYDFLFALSHFEGPLPESYTKYKELYQSLFPVLYDTQLLSKREPFKFVPLAADADPLAKREQRFGSMALGQVYKVVEQEAAAARSAGRPTVEVAFAPGHDRYGPDCAAFHEAGYDAYVTGYVFAHMAKEALSTDRSPTLTGRTTMFRSLFDFNLAGDDELVARGVYVHMRGLRGHDEADLKAAYAQIKVPPQAEKEEAAAAVQVRWLDDDSAFAVLPEDCRGEVETFLAEQQAAQKAREEAPQVEGQAAKAGFSFTAGEEWFAAQRASTEAKAGEEPPAKRARTA</sequence>
<dbReference type="EMBL" id="CAJNNV010013389">
    <property type="protein sequence ID" value="CAE8601660.1"/>
    <property type="molecule type" value="Genomic_DNA"/>
</dbReference>
<evidence type="ECO:0000313" key="3">
    <source>
        <dbReference type="EMBL" id="CAE8601660.1"/>
    </source>
</evidence>
<keyword evidence="4" id="KW-1185">Reference proteome</keyword>
<protein>
    <submittedName>
        <fullName evidence="3">Uncharacterized protein</fullName>
    </submittedName>
</protein>
<dbReference type="Pfam" id="PF04857">
    <property type="entry name" value="CAF1"/>
    <property type="match status" value="1"/>
</dbReference>
<dbReference type="GO" id="GO:0003723">
    <property type="term" value="F:RNA binding"/>
    <property type="evidence" value="ECO:0007669"/>
    <property type="project" value="TreeGrafter"/>
</dbReference>
<dbReference type="OrthoDB" id="414075at2759"/>
<dbReference type="PANTHER" id="PTHR15092:SF22">
    <property type="entry name" value="POLY(A)-SPECIFIC RIBONUCLEASE PNLDC1"/>
    <property type="match status" value="1"/>
</dbReference>
<dbReference type="PANTHER" id="PTHR15092">
    <property type="entry name" value="POLY A -SPECIFIC RIBONUCLEASE/TARGET OF EGR1, MEMBER 1"/>
    <property type="match status" value="1"/>
</dbReference>
<dbReference type="InterPro" id="IPR051181">
    <property type="entry name" value="CAF1_poly(A)_ribonucleases"/>
</dbReference>
<proteinExistence type="inferred from homology"/>
<feature type="region of interest" description="Disordered" evidence="2">
    <location>
        <begin position="514"/>
        <end position="534"/>
    </location>
</feature>
<dbReference type="Gene3D" id="3.30.420.10">
    <property type="entry name" value="Ribonuclease H-like superfamily/Ribonuclease H"/>
    <property type="match status" value="2"/>
</dbReference>
<organism evidence="3 4">
    <name type="scientific">Polarella glacialis</name>
    <name type="common">Dinoflagellate</name>
    <dbReference type="NCBI Taxonomy" id="89957"/>
    <lineage>
        <taxon>Eukaryota</taxon>
        <taxon>Sar</taxon>
        <taxon>Alveolata</taxon>
        <taxon>Dinophyceae</taxon>
        <taxon>Suessiales</taxon>
        <taxon>Suessiaceae</taxon>
        <taxon>Polarella</taxon>
    </lineage>
</organism>
<dbReference type="InterPro" id="IPR006941">
    <property type="entry name" value="RNase_CAF1"/>
</dbReference>
<dbReference type="Proteomes" id="UP000654075">
    <property type="component" value="Unassembled WGS sequence"/>
</dbReference>
<comment type="similarity">
    <text evidence="1">Belongs to the CAF1 family.</text>
</comment>
<dbReference type="AlphaFoldDB" id="A0A813ELX3"/>
<dbReference type="InterPro" id="IPR036397">
    <property type="entry name" value="RNaseH_sf"/>
</dbReference>
<reference evidence="3" key="1">
    <citation type="submission" date="2021-02" db="EMBL/GenBank/DDBJ databases">
        <authorList>
            <person name="Dougan E. K."/>
            <person name="Rhodes N."/>
            <person name="Thang M."/>
            <person name="Chan C."/>
        </authorList>
    </citation>
    <scope>NUCLEOTIDE SEQUENCE</scope>
</reference>
<name>A0A813ELX3_POLGL</name>
<evidence type="ECO:0000256" key="1">
    <source>
        <dbReference type="ARBA" id="ARBA00008372"/>
    </source>
</evidence>
<dbReference type="SUPFAM" id="SSF53098">
    <property type="entry name" value="Ribonuclease H-like"/>
    <property type="match status" value="1"/>
</dbReference>
<dbReference type="OMA" id="ARGRICA"/>
<accession>A0A813ELX3</accession>
<evidence type="ECO:0000313" key="4">
    <source>
        <dbReference type="Proteomes" id="UP000654075"/>
    </source>
</evidence>
<evidence type="ECO:0000256" key="2">
    <source>
        <dbReference type="SAM" id="MobiDB-lite"/>
    </source>
</evidence>
<dbReference type="GO" id="GO:0000175">
    <property type="term" value="F:3'-5'-RNA exonuclease activity"/>
    <property type="evidence" value="ECO:0007669"/>
    <property type="project" value="TreeGrafter"/>
</dbReference>
<gene>
    <name evidence="3" type="ORF">PGLA1383_LOCUS19944</name>
</gene>